<dbReference type="KEGG" id="mdb:OVN18_11405"/>
<dbReference type="PANTHER" id="PTHR30511">
    <property type="entry name" value="ALANINE RACEMASE"/>
    <property type="match status" value="1"/>
</dbReference>
<gene>
    <name evidence="5" type="ORF">OVN18_11405</name>
</gene>
<keyword evidence="3" id="KW-0413">Isomerase</keyword>
<dbReference type="RefSeq" id="WP_267780900.1">
    <property type="nucleotide sequence ID" value="NZ_CP113089.1"/>
</dbReference>
<evidence type="ECO:0000256" key="3">
    <source>
        <dbReference type="ARBA" id="ARBA00023235"/>
    </source>
</evidence>
<dbReference type="GO" id="GO:0030632">
    <property type="term" value="P:D-alanine biosynthetic process"/>
    <property type="evidence" value="ECO:0007669"/>
    <property type="project" value="TreeGrafter"/>
</dbReference>
<proteinExistence type="predicted"/>
<protein>
    <submittedName>
        <fullName evidence="5">Alanine racemase</fullName>
    </submittedName>
</protein>
<dbReference type="SUPFAM" id="SSF50621">
    <property type="entry name" value="Alanine racemase C-terminal domain-like"/>
    <property type="match status" value="1"/>
</dbReference>
<dbReference type="Proteomes" id="UP001164706">
    <property type="component" value="Chromosome"/>
</dbReference>
<dbReference type="AlphaFoldDB" id="A0A9E8S835"/>
<evidence type="ECO:0000259" key="4">
    <source>
        <dbReference type="SMART" id="SM01005"/>
    </source>
</evidence>
<dbReference type="InterPro" id="IPR000821">
    <property type="entry name" value="Ala_racemase"/>
</dbReference>
<dbReference type="GO" id="GO:0005829">
    <property type="term" value="C:cytosol"/>
    <property type="evidence" value="ECO:0007669"/>
    <property type="project" value="TreeGrafter"/>
</dbReference>
<comment type="cofactor">
    <cofactor evidence="1">
        <name>pyridoxal 5'-phosphate</name>
        <dbReference type="ChEBI" id="CHEBI:597326"/>
    </cofactor>
</comment>
<dbReference type="GO" id="GO:0009252">
    <property type="term" value="P:peptidoglycan biosynthetic process"/>
    <property type="evidence" value="ECO:0007669"/>
    <property type="project" value="TreeGrafter"/>
</dbReference>
<keyword evidence="6" id="KW-1185">Reference proteome</keyword>
<dbReference type="InterPro" id="IPR011079">
    <property type="entry name" value="Ala_racemase_C"/>
</dbReference>
<dbReference type="GO" id="GO:0008784">
    <property type="term" value="F:alanine racemase activity"/>
    <property type="evidence" value="ECO:0007669"/>
    <property type="project" value="TreeGrafter"/>
</dbReference>
<dbReference type="SMART" id="SM01005">
    <property type="entry name" value="Ala_racemase_C"/>
    <property type="match status" value="1"/>
</dbReference>
<dbReference type="Gene3D" id="2.40.37.10">
    <property type="entry name" value="Lyase, Ornithine Decarboxylase, Chain A, domain 1"/>
    <property type="match status" value="1"/>
</dbReference>
<accession>A0A9E8S835</accession>
<evidence type="ECO:0000256" key="1">
    <source>
        <dbReference type="ARBA" id="ARBA00001933"/>
    </source>
</evidence>
<dbReference type="PANTHER" id="PTHR30511:SF0">
    <property type="entry name" value="ALANINE RACEMASE, CATABOLIC-RELATED"/>
    <property type="match status" value="1"/>
</dbReference>
<sequence length="235" mass="23944">MSARPVGQAPGLLAAPVLRVSPAALRANAAVLVGRDPGATADLRRDARGHGLARVGRVLAEAGLRRAVLDPRDLEAAHALGLEPAEPPATLDLDLLLGLPGAGGAPVSTLVSAVATTKILRAGEGVSYGLIHRALNDTRVALVPGGYSHGIVRALGNAAEVAIGGRRHPIVGRIAMDVMVVDVGDADVEPGAPVVLLGDARREEPTLVDWARITGLSAAELLTAVALRCAMEDDG</sequence>
<dbReference type="InterPro" id="IPR009006">
    <property type="entry name" value="Ala_racemase/Decarboxylase_C"/>
</dbReference>
<feature type="domain" description="Alanine racemase C-terminal" evidence="4">
    <location>
        <begin position="107"/>
        <end position="234"/>
    </location>
</feature>
<reference evidence="5" key="1">
    <citation type="submission" date="2022-11" db="EMBL/GenBank/DDBJ databases">
        <title>Description of Microcella daejonensis nov. sp, isolated from riverside soil.</title>
        <authorList>
            <person name="Molina K.M."/>
            <person name="Kim S.B."/>
        </authorList>
    </citation>
    <scope>NUCLEOTIDE SEQUENCE</scope>
    <source>
        <strain evidence="5">MMS21-STM12</strain>
    </source>
</reference>
<evidence type="ECO:0000256" key="2">
    <source>
        <dbReference type="ARBA" id="ARBA00022898"/>
    </source>
</evidence>
<dbReference type="Pfam" id="PF00842">
    <property type="entry name" value="Ala_racemase_C"/>
    <property type="match status" value="1"/>
</dbReference>
<evidence type="ECO:0000313" key="5">
    <source>
        <dbReference type="EMBL" id="WAB81140.1"/>
    </source>
</evidence>
<organism evidence="5 6">
    <name type="scientific">Microcella daejeonensis</name>
    <dbReference type="NCBI Taxonomy" id="2994971"/>
    <lineage>
        <taxon>Bacteria</taxon>
        <taxon>Bacillati</taxon>
        <taxon>Actinomycetota</taxon>
        <taxon>Actinomycetes</taxon>
        <taxon>Micrococcales</taxon>
        <taxon>Microbacteriaceae</taxon>
        <taxon>Microcella</taxon>
    </lineage>
</organism>
<evidence type="ECO:0000313" key="6">
    <source>
        <dbReference type="Proteomes" id="UP001164706"/>
    </source>
</evidence>
<dbReference type="GO" id="GO:0030170">
    <property type="term" value="F:pyridoxal phosphate binding"/>
    <property type="evidence" value="ECO:0007669"/>
    <property type="project" value="TreeGrafter"/>
</dbReference>
<keyword evidence="2" id="KW-0663">Pyridoxal phosphate</keyword>
<dbReference type="EMBL" id="CP113089">
    <property type="protein sequence ID" value="WAB81140.1"/>
    <property type="molecule type" value="Genomic_DNA"/>
</dbReference>
<name>A0A9E8S835_9MICO</name>